<proteinExistence type="predicted"/>
<sequence>MPFLRNLGVGMIGNNPNAVSNTSNLSILEAHSDANQNINNLKFVYDENDKDSVKKWIDTLDILNKTHQNGIRKFNTIGENK</sequence>
<protein>
    <submittedName>
        <fullName evidence="1">Heme transporter CcmA</fullName>
    </submittedName>
</protein>
<evidence type="ECO:0000313" key="1">
    <source>
        <dbReference type="EMBL" id="MBF4102275.1"/>
    </source>
</evidence>
<accession>A0A930Y4S8</accession>
<comment type="caution">
    <text evidence="1">The sequence shown here is derived from an EMBL/GenBank/DDBJ whole genome shotgun (WGS) entry which is preliminary data.</text>
</comment>
<organism evidence="1">
    <name type="scientific">Gallibacterium anatis</name>
    <dbReference type="NCBI Taxonomy" id="750"/>
    <lineage>
        <taxon>Bacteria</taxon>
        <taxon>Pseudomonadati</taxon>
        <taxon>Pseudomonadota</taxon>
        <taxon>Gammaproteobacteria</taxon>
        <taxon>Pasteurellales</taxon>
        <taxon>Pasteurellaceae</taxon>
        <taxon>Gallibacterium</taxon>
    </lineage>
</organism>
<reference evidence="1" key="1">
    <citation type="submission" date="2020-11" db="EMBL/GenBank/DDBJ databases">
        <title>Gallibacterium anatis 1637, full genome, WGS.</title>
        <authorList>
            <person name="Laishevtcev A.I."/>
            <person name="Yakimova E.A."/>
            <person name="Petkovich D."/>
            <person name="Stepanova T.V."/>
            <person name="Kalendr R.S."/>
            <person name="Rubalsky E.O."/>
            <person name="Zulkarneev E.R."/>
            <person name="Aleshkin A.V."/>
        </authorList>
    </citation>
    <scope>NUCLEOTIDE SEQUENCE</scope>
    <source>
        <strain evidence="1">1637</strain>
    </source>
</reference>
<gene>
    <name evidence="1" type="ORF">INT80_02315</name>
</gene>
<dbReference type="AlphaFoldDB" id="A0A930Y4S8"/>
<name>A0A930Y4S8_9PAST</name>
<dbReference type="EMBL" id="JADION010000004">
    <property type="protein sequence ID" value="MBF4102275.1"/>
    <property type="molecule type" value="Genomic_DNA"/>
</dbReference>